<evidence type="ECO:0000313" key="2">
    <source>
        <dbReference type="Proteomes" id="UP000316225"/>
    </source>
</evidence>
<keyword evidence="2" id="KW-1185">Reference proteome</keyword>
<dbReference type="InterPro" id="IPR044556">
    <property type="entry name" value="EndoII-like_GIY-YIG"/>
</dbReference>
<dbReference type="SUPFAM" id="SSF82771">
    <property type="entry name" value="GIY-YIG endonuclease"/>
    <property type="match status" value="1"/>
</dbReference>
<dbReference type="InterPro" id="IPR053748">
    <property type="entry name" value="Host_DNA_Degrad_Endo"/>
</dbReference>
<proteinExistence type="predicted"/>
<dbReference type="CDD" id="cd10436">
    <property type="entry name" value="GIY-YIG_EndoII_Hpy188I_like"/>
    <property type="match status" value="1"/>
</dbReference>
<gene>
    <name evidence="1" type="ORF">IQ24_01705</name>
</gene>
<dbReference type="InterPro" id="IPR035901">
    <property type="entry name" value="GIY-YIG_endonuc_sf"/>
</dbReference>
<organism evidence="1 2">
    <name type="scientific">Paracoccus sulfuroxidans</name>
    <dbReference type="NCBI Taxonomy" id="384678"/>
    <lineage>
        <taxon>Bacteria</taxon>
        <taxon>Pseudomonadati</taxon>
        <taxon>Pseudomonadota</taxon>
        <taxon>Alphaproteobacteria</taxon>
        <taxon>Rhodobacterales</taxon>
        <taxon>Paracoccaceae</taxon>
        <taxon>Paracoccus</taxon>
    </lineage>
</organism>
<dbReference type="RefSeq" id="WP_158637500.1">
    <property type="nucleotide sequence ID" value="NZ_VLKU01000004.1"/>
</dbReference>
<name>A0A562NSR1_9RHOB</name>
<sequence>MTETKMSRQTSDLLDAGFIRAAIWCHDGSKLAYKIHAGISDQIEAHLTVSNALYAFCRKDDVLYIGKTTQTLKKRLYGYCKPGMSQITNRKCHEKIIAVLQDGESIDLLVFAPPSDFLFRGFEINLAGGLEDALIRHFNPPWNGGGKGVAVSESAVLESEQLDGPISMTADGSDAPTLGEFTIRLGPTYYDKGIVNVGKEVSYLLGPSDGLLTVTFSDGTPSVSTRIDRRANANGSVRFVGSNRAIADWFQRASHLGGLVTGHVRSTNEVELSAVGTKEDEQ</sequence>
<protein>
    <submittedName>
        <fullName evidence="1">GIY-YIG catalytic domain-containing protein</fullName>
    </submittedName>
</protein>
<reference evidence="1 2" key="1">
    <citation type="journal article" date="2015" name="Stand. Genomic Sci.">
        <title>Genomic Encyclopedia of Bacterial and Archaeal Type Strains, Phase III: the genomes of soil and plant-associated and newly described type strains.</title>
        <authorList>
            <person name="Whitman W.B."/>
            <person name="Woyke T."/>
            <person name="Klenk H.P."/>
            <person name="Zhou Y."/>
            <person name="Lilburn T.G."/>
            <person name="Beck B.J."/>
            <person name="De Vos P."/>
            <person name="Vandamme P."/>
            <person name="Eisen J.A."/>
            <person name="Garrity G."/>
            <person name="Hugenholtz P."/>
            <person name="Kyrpides N.C."/>
        </authorList>
    </citation>
    <scope>NUCLEOTIDE SEQUENCE [LARGE SCALE GENOMIC DNA]</scope>
    <source>
        <strain evidence="1 2">CGMCC 1.5364</strain>
    </source>
</reference>
<comment type="caution">
    <text evidence="1">The sequence shown here is derived from an EMBL/GenBank/DDBJ whole genome shotgun (WGS) entry which is preliminary data.</text>
</comment>
<dbReference type="Gene3D" id="3.40.1440.40">
    <property type="match status" value="1"/>
</dbReference>
<accession>A0A562NSR1</accession>
<dbReference type="Proteomes" id="UP000316225">
    <property type="component" value="Unassembled WGS sequence"/>
</dbReference>
<dbReference type="OrthoDB" id="7274871at2"/>
<dbReference type="AlphaFoldDB" id="A0A562NSR1"/>
<evidence type="ECO:0000313" key="1">
    <source>
        <dbReference type="EMBL" id="TWI35195.1"/>
    </source>
</evidence>
<dbReference type="EMBL" id="VLKU01000004">
    <property type="protein sequence ID" value="TWI35195.1"/>
    <property type="molecule type" value="Genomic_DNA"/>
</dbReference>